<name>F6DAU1_THICA</name>
<evidence type="ECO:0000313" key="3">
    <source>
        <dbReference type="EMBL" id="AEG31184.1"/>
    </source>
</evidence>
<keyword evidence="4" id="KW-1185">Reference proteome</keyword>
<sequence>MTTKPNAWIAGIVLSLSSLSMQAAEQTYEIQIGGVTCVSCVPRAEAEFKKMDGVKSIKTDVRKGEVSICTDGSIQFTEEQLNTIFRQRGFAFKSMTTKEGCV</sequence>
<dbReference type="Gene3D" id="3.30.70.100">
    <property type="match status" value="1"/>
</dbReference>
<proteinExistence type="predicted"/>
<evidence type="ECO:0000256" key="1">
    <source>
        <dbReference type="SAM" id="SignalP"/>
    </source>
</evidence>
<feature type="signal peptide" evidence="1">
    <location>
        <begin position="1"/>
        <end position="23"/>
    </location>
</feature>
<dbReference type="KEGG" id="tcy:Thicy_0410"/>
<reference evidence="3 4" key="1">
    <citation type="submission" date="2011-05" db="EMBL/GenBank/DDBJ databases">
        <title>Complete sequence of Thioalkalimicrobium cyclicum ALM1.</title>
        <authorList>
            <consortium name="US DOE Joint Genome Institute"/>
            <person name="Lucas S."/>
            <person name="Han J."/>
            <person name="Lapidus A."/>
            <person name="Cheng J.-F."/>
            <person name="Goodwin L."/>
            <person name="Pitluck S."/>
            <person name="Peters L."/>
            <person name="Mikhailova N."/>
            <person name="Davenport K."/>
            <person name="Han C."/>
            <person name="Tapia R."/>
            <person name="Land M."/>
            <person name="Hauser L."/>
            <person name="Kyrpides N."/>
            <person name="Ivanova N."/>
            <person name="Pagani I."/>
            <person name="Kappler U."/>
            <person name="Woyke T."/>
        </authorList>
    </citation>
    <scope>NUCLEOTIDE SEQUENCE [LARGE SCALE GENOMIC DNA]</scope>
    <source>
        <strain evidence="4">DSM 14477 / JCM 11371 / ALM1</strain>
    </source>
</reference>
<dbReference type="eggNOG" id="COG2608">
    <property type="taxonomic scope" value="Bacteria"/>
</dbReference>
<accession>F6DAU1</accession>
<protein>
    <recommendedName>
        <fullName evidence="2">HMA domain-containing protein</fullName>
    </recommendedName>
</protein>
<dbReference type="CDD" id="cd00371">
    <property type="entry name" value="HMA"/>
    <property type="match status" value="1"/>
</dbReference>
<dbReference type="InterPro" id="IPR036163">
    <property type="entry name" value="HMA_dom_sf"/>
</dbReference>
<dbReference type="AlphaFoldDB" id="F6DAU1"/>
<dbReference type="OrthoDB" id="7059309at2"/>
<keyword evidence="1" id="KW-0732">Signal</keyword>
<dbReference type="GO" id="GO:0046872">
    <property type="term" value="F:metal ion binding"/>
    <property type="evidence" value="ECO:0007669"/>
    <property type="project" value="InterPro"/>
</dbReference>
<feature type="chain" id="PRO_5003333048" description="HMA domain-containing protein" evidence="1">
    <location>
        <begin position="24"/>
        <end position="102"/>
    </location>
</feature>
<feature type="domain" description="HMA" evidence="2">
    <location>
        <begin position="26"/>
        <end position="93"/>
    </location>
</feature>
<dbReference type="STRING" id="717773.Thicy_0410"/>
<dbReference type="SUPFAM" id="SSF55008">
    <property type="entry name" value="HMA, heavy metal-associated domain"/>
    <property type="match status" value="1"/>
</dbReference>
<gene>
    <name evidence="3" type="ordered locus">Thicy_0410</name>
</gene>
<dbReference type="InterPro" id="IPR006121">
    <property type="entry name" value="HMA_dom"/>
</dbReference>
<dbReference type="PROSITE" id="PS50846">
    <property type="entry name" value="HMA_2"/>
    <property type="match status" value="1"/>
</dbReference>
<evidence type="ECO:0000313" key="4">
    <source>
        <dbReference type="Proteomes" id="UP000009232"/>
    </source>
</evidence>
<dbReference type="RefSeq" id="WP_013834965.1">
    <property type="nucleotide sequence ID" value="NC_015581.1"/>
</dbReference>
<dbReference type="Proteomes" id="UP000009232">
    <property type="component" value="Chromosome"/>
</dbReference>
<dbReference type="HOGENOM" id="CLU_134973_2_0_6"/>
<dbReference type="EMBL" id="CP002776">
    <property type="protein sequence ID" value="AEG31184.1"/>
    <property type="molecule type" value="Genomic_DNA"/>
</dbReference>
<dbReference type="Pfam" id="PF00403">
    <property type="entry name" value="HMA"/>
    <property type="match status" value="1"/>
</dbReference>
<organism evidence="3 4">
    <name type="scientific">Thiomicrospira cyclica (strain DSM 14477 / JCM 11371 / ALM1)</name>
    <name type="common">Thioalkalimicrobium cyclicum</name>
    <dbReference type="NCBI Taxonomy" id="717773"/>
    <lineage>
        <taxon>Bacteria</taxon>
        <taxon>Pseudomonadati</taxon>
        <taxon>Pseudomonadota</taxon>
        <taxon>Gammaproteobacteria</taxon>
        <taxon>Thiotrichales</taxon>
        <taxon>Piscirickettsiaceae</taxon>
        <taxon>Thiomicrospira</taxon>
    </lineage>
</organism>
<evidence type="ECO:0000259" key="2">
    <source>
        <dbReference type="PROSITE" id="PS50846"/>
    </source>
</evidence>